<evidence type="ECO:0000313" key="2">
    <source>
        <dbReference type="EMBL" id="CAH2324447.1"/>
    </source>
</evidence>
<feature type="compositionally biased region" description="Polar residues" evidence="1">
    <location>
        <begin position="39"/>
        <end position="52"/>
    </location>
</feature>
<evidence type="ECO:0000256" key="1">
    <source>
        <dbReference type="SAM" id="MobiDB-lite"/>
    </source>
</evidence>
<dbReference type="AlphaFoldDB" id="A0AAD1TCZ3"/>
<proteinExistence type="predicted"/>
<accession>A0AAD1TCZ3</accession>
<reference evidence="2" key="1">
    <citation type="submission" date="2022-03" db="EMBL/GenBank/DDBJ databases">
        <authorList>
            <person name="Alioto T."/>
            <person name="Alioto T."/>
            <person name="Gomez Garrido J."/>
        </authorList>
    </citation>
    <scope>NUCLEOTIDE SEQUENCE</scope>
</reference>
<gene>
    <name evidence="2" type="ORF">PECUL_23A050860</name>
</gene>
<evidence type="ECO:0000313" key="3">
    <source>
        <dbReference type="Proteomes" id="UP001295444"/>
    </source>
</evidence>
<feature type="non-terminal residue" evidence="2">
    <location>
        <position position="62"/>
    </location>
</feature>
<organism evidence="2 3">
    <name type="scientific">Pelobates cultripes</name>
    <name type="common">Western spadefoot toad</name>
    <dbReference type="NCBI Taxonomy" id="61616"/>
    <lineage>
        <taxon>Eukaryota</taxon>
        <taxon>Metazoa</taxon>
        <taxon>Chordata</taxon>
        <taxon>Craniata</taxon>
        <taxon>Vertebrata</taxon>
        <taxon>Euteleostomi</taxon>
        <taxon>Amphibia</taxon>
        <taxon>Batrachia</taxon>
        <taxon>Anura</taxon>
        <taxon>Pelobatoidea</taxon>
        <taxon>Pelobatidae</taxon>
        <taxon>Pelobates</taxon>
    </lineage>
</organism>
<keyword evidence="3" id="KW-1185">Reference proteome</keyword>
<dbReference type="EMBL" id="OW240923">
    <property type="protein sequence ID" value="CAH2324447.1"/>
    <property type="molecule type" value="Genomic_DNA"/>
</dbReference>
<name>A0AAD1TCZ3_PELCU</name>
<feature type="compositionally biased region" description="Basic and acidic residues" evidence="1">
    <location>
        <begin position="29"/>
        <end position="38"/>
    </location>
</feature>
<feature type="region of interest" description="Disordered" evidence="1">
    <location>
        <begin position="27"/>
        <end position="62"/>
    </location>
</feature>
<sequence>MIHRDPELENRFCQVSDGTGALITITEKSTAKESKEGSGRNQSQMIQRSGQAAISKIQRAGK</sequence>
<protein>
    <submittedName>
        <fullName evidence="2">Uncharacterized protein</fullName>
    </submittedName>
</protein>
<dbReference type="Proteomes" id="UP001295444">
    <property type="component" value="Chromosome 12"/>
</dbReference>